<dbReference type="EMBL" id="JAJAUY010000110">
    <property type="protein sequence ID" value="MCB5182178.1"/>
    <property type="molecule type" value="Genomic_DNA"/>
</dbReference>
<keyword evidence="4" id="KW-1185">Reference proteome</keyword>
<keyword evidence="2" id="KW-1133">Transmembrane helix</keyword>
<accession>A0ABS8BCB4</accession>
<comment type="caution">
    <text evidence="3">The sequence shown here is derived from an EMBL/GenBank/DDBJ whole genome shotgun (WGS) entry which is preliminary data.</text>
</comment>
<evidence type="ECO:0000256" key="2">
    <source>
        <dbReference type="SAM" id="Phobius"/>
    </source>
</evidence>
<name>A0ABS8BCB4_9ACTN</name>
<evidence type="ECO:0000313" key="3">
    <source>
        <dbReference type="EMBL" id="MCB5182178.1"/>
    </source>
</evidence>
<sequence>MEITDLTPAEARVWDAFPRGEGVDFRESPDEPSGDGAAWGPERTVRADVLRALLLSVPPQEDRVAGLKLYGAKIVGKLDLKYAVVDHPIRLRACWFERKPMMYGAQMRAVVLSDSTLPGLTAATLRVDVVLRLSGCTVDGPVRLAGARITGGLFLQNAVVRRGSLPDEADEAPLQLNHAEIATDVIADGLTVHGEFRLNGAGVGGQVMLDRARLLNPGGIALHAETLSVGTDLRGHRLQAQGMVNLTGARIPGQLILSRSRLSNPDGVALRASSCVIGEFWLRKAVAPIDGIVNLRRSQVDLLWAEPEVWPPVVRTDGLTYRVLHPHLPAEERLPLLEREEDGYLPYGYEQLAACYRTVGDETAARTVQLAKLRRHRSTQPRHSRAWGALQDGTVGYGFRPLRAAAWLLALLLTGTVAYALDPPRPLKPGEAPDFNPLFYTIDLLLPIIDFGQEAAFAPSGWHQWLSYVLIVTGWILATTTAAGISRSLRRQ</sequence>
<evidence type="ECO:0000256" key="1">
    <source>
        <dbReference type="SAM" id="MobiDB-lite"/>
    </source>
</evidence>
<protein>
    <submittedName>
        <fullName evidence="3">Membrane-associated oxidoreductase</fullName>
    </submittedName>
</protein>
<keyword evidence="2" id="KW-0812">Transmembrane</keyword>
<keyword evidence="2" id="KW-0472">Membrane</keyword>
<reference evidence="3 4" key="1">
    <citation type="submission" date="2021-10" db="EMBL/GenBank/DDBJ databases">
        <title>Streptomyces sp. strain SMC 277, a novel streptomycete isolated from soil.</title>
        <authorList>
            <person name="Chanama M."/>
        </authorList>
    </citation>
    <scope>NUCLEOTIDE SEQUENCE [LARGE SCALE GENOMIC DNA]</scope>
    <source>
        <strain evidence="3 4">SMC 277</strain>
    </source>
</reference>
<evidence type="ECO:0000313" key="4">
    <source>
        <dbReference type="Proteomes" id="UP001199054"/>
    </source>
</evidence>
<dbReference type="Proteomes" id="UP001199054">
    <property type="component" value="Unassembled WGS sequence"/>
</dbReference>
<dbReference type="RefSeq" id="WP_226729270.1">
    <property type="nucleotide sequence ID" value="NZ_JAJAUY010000110.1"/>
</dbReference>
<feature type="region of interest" description="Disordered" evidence="1">
    <location>
        <begin position="20"/>
        <end position="40"/>
    </location>
</feature>
<feature type="transmembrane region" description="Helical" evidence="2">
    <location>
        <begin position="465"/>
        <end position="485"/>
    </location>
</feature>
<proteinExistence type="predicted"/>
<organism evidence="3 4">
    <name type="scientific">Streptomyces antimicrobicus</name>
    <dbReference type="NCBI Taxonomy" id="2883108"/>
    <lineage>
        <taxon>Bacteria</taxon>
        <taxon>Bacillati</taxon>
        <taxon>Actinomycetota</taxon>
        <taxon>Actinomycetes</taxon>
        <taxon>Kitasatosporales</taxon>
        <taxon>Streptomycetaceae</taxon>
        <taxon>Streptomyces</taxon>
    </lineage>
</organism>
<gene>
    <name evidence="3" type="ORF">LG632_22695</name>
</gene>